<comment type="cofactor">
    <cofactor evidence="1">
        <name>Mg(2+)</name>
        <dbReference type="ChEBI" id="CHEBI:18420"/>
    </cofactor>
</comment>
<evidence type="ECO:0000313" key="15">
    <source>
        <dbReference type="WBParaSite" id="HCON_00114500-00001"/>
    </source>
</evidence>
<dbReference type="SUPFAM" id="SSF48439">
    <property type="entry name" value="Protein prenylyltransferase"/>
    <property type="match status" value="1"/>
</dbReference>
<evidence type="ECO:0000256" key="6">
    <source>
        <dbReference type="ARBA" id="ARBA00022679"/>
    </source>
</evidence>
<dbReference type="InterPro" id="IPR002088">
    <property type="entry name" value="Prenyl_trans_a"/>
</dbReference>
<dbReference type="AlphaFoldDB" id="A0A7I4YM44"/>
<dbReference type="PANTHER" id="PTHR11129">
    <property type="entry name" value="PROTEIN FARNESYLTRANSFERASE ALPHA SUBUNIT/RAB GERANYLGERANYL TRANSFERASE ALPHA SUBUNIT"/>
    <property type="match status" value="1"/>
</dbReference>
<accession>A0A7I4YM44</accession>
<evidence type="ECO:0000256" key="11">
    <source>
        <dbReference type="ARBA" id="ARBA00042436"/>
    </source>
</evidence>
<dbReference type="Gene3D" id="1.25.40.120">
    <property type="entry name" value="Protein prenylyltransferase"/>
    <property type="match status" value="1"/>
</dbReference>
<sequence>MGMENSGEVCSSPFYRDNPDWADVTPIYPSKEEDGVVRIAVTEQFRDAFAYLRAVLASGEMSSRVFMLTEDCIQLNPANYTLWQFRRELLKKLQVDLTKELKYLDDVIMQTPKNYQVWHHRRAIVEMIGASVAPDELNFTASVIEDETKNYHAWQYRQSILRNYVFVGNDIEKAIEAELSFSAKLIFEDARNNSAWNNRYFVLQCTNKIADPATVDSEISLTKRFIEKMPNNESVWNYLAGLLLESGVSSRPDVVAYIEDLYERTEPSKRAPYMVSFLCDILLENIENDVNAVDNCKRAKELYNELISLDPTRANYWKHQIKVADNLLERRSFKTVAK</sequence>
<dbReference type="Pfam" id="PF01239">
    <property type="entry name" value="PPTA"/>
    <property type="match status" value="5"/>
</dbReference>
<evidence type="ECO:0000256" key="1">
    <source>
        <dbReference type="ARBA" id="ARBA00001946"/>
    </source>
</evidence>
<dbReference type="OMA" id="WAIRTFN"/>
<evidence type="ECO:0000256" key="13">
    <source>
        <dbReference type="ARBA" id="ARBA00043219"/>
    </source>
</evidence>
<dbReference type="PROSITE" id="PS51147">
    <property type="entry name" value="PFTA"/>
    <property type="match status" value="5"/>
</dbReference>
<keyword evidence="8" id="KW-0460">Magnesium</keyword>
<proteinExistence type="inferred from homology"/>
<dbReference type="EC" id="2.5.1.59" evidence="3"/>
<dbReference type="GO" id="GO:0004660">
    <property type="term" value="F:protein farnesyltransferase activity"/>
    <property type="evidence" value="ECO:0007669"/>
    <property type="project" value="UniProtKB-EC"/>
</dbReference>
<dbReference type="GO" id="GO:0005953">
    <property type="term" value="C:CAAX-protein geranylgeranyltransferase complex"/>
    <property type="evidence" value="ECO:0007669"/>
    <property type="project" value="TreeGrafter"/>
</dbReference>
<dbReference type="GO" id="GO:0005965">
    <property type="term" value="C:protein farnesyltransferase complex"/>
    <property type="evidence" value="ECO:0007669"/>
    <property type="project" value="TreeGrafter"/>
</dbReference>
<keyword evidence="5" id="KW-0637">Prenyltransferase</keyword>
<evidence type="ECO:0000313" key="14">
    <source>
        <dbReference type="Proteomes" id="UP000025227"/>
    </source>
</evidence>
<evidence type="ECO:0000256" key="8">
    <source>
        <dbReference type="ARBA" id="ARBA00022842"/>
    </source>
</evidence>
<reference evidence="15" key="1">
    <citation type="submission" date="2020-12" db="UniProtKB">
        <authorList>
            <consortium name="WormBaseParasite"/>
        </authorList>
    </citation>
    <scope>IDENTIFICATION</scope>
    <source>
        <strain evidence="15">MHco3</strain>
    </source>
</reference>
<evidence type="ECO:0000256" key="2">
    <source>
        <dbReference type="ARBA" id="ARBA00006734"/>
    </source>
</evidence>
<organism evidence="14 15">
    <name type="scientific">Haemonchus contortus</name>
    <name type="common">Barber pole worm</name>
    <dbReference type="NCBI Taxonomy" id="6289"/>
    <lineage>
        <taxon>Eukaryota</taxon>
        <taxon>Metazoa</taxon>
        <taxon>Ecdysozoa</taxon>
        <taxon>Nematoda</taxon>
        <taxon>Chromadorea</taxon>
        <taxon>Rhabditida</taxon>
        <taxon>Rhabditina</taxon>
        <taxon>Rhabditomorpha</taxon>
        <taxon>Strongyloidea</taxon>
        <taxon>Trichostrongylidae</taxon>
        <taxon>Haemonchus</taxon>
    </lineage>
</organism>
<dbReference type="PANTHER" id="PTHR11129:SF1">
    <property type="entry name" value="PROTEIN FARNESYLTRANSFERASE_GERANYLGERANYLTRANSFERASE TYPE-1 SUBUNIT ALPHA"/>
    <property type="match status" value="1"/>
</dbReference>
<evidence type="ECO:0000256" key="3">
    <source>
        <dbReference type="ARBA" id="ARBA00012700"/>
    </source>
</evidence>
<evidence type="ECO:0000256" key="10">
    <source>
        <dbReference type="ARBA" id="ARBA00041392"/>
    </source>
</evidence>
<keyword evidence="14" id="KW-1185">Reference proteome</keyword>
<evidence type="ECO:0000256" key="4">
    <source>
        <dbReference type="ARBA" id="ARBA00012702"/>
    </source>
</evidence>
<evidence type="ECO:0000256" key="7">
    <source>
        <dbReference type="ARBA" id="ARBA00022737"/>
    </source>
</evidence>
<dbReference type="GO" id="GO:0004662">
    <property type="term" value="F:CAAX-protein geranylgeranyltransferase activity"/>
    <property type="evidence" value="ECO:0007669"/>
    <property type="project" value="UniProtKB-EC"/>
</dbReference>
<evidence type="ECO:0000256" key="5">
    <source>
        <dbReference type="ARBA" id="ARBA00022602"/>
    </source>
</evidence>
<keyword evidence="7" id="KW-0677">Repeat</keyword>
<evidence type="ECO:0000256" key="12">
    <source>
        <dbReference type="ARBA" id="ARBA00043086"/>
    </source>
</evidence>
<dbReference type="OrthoDB" id="272289at2759"/>
<comment type="similarity">
    <text evidence="2">Belongs to the protein prenyltransferase subunit alpha family.</text>
</comment>
<name>A0A7I4YM44_HAECO</name>
<dbReference type="Proteomes" id="UP000025227">
    <property type="component" value="Unplaced"/>
</dbReference>
<protein>
    <recommendedName>
        <fullName evidence="9">Protein farnesyltransferase/geranylgeranyltransferase type-1 subunit alpha</fullName>
        <ecNumber evidence="4">2.5.1.58</ecNumber>
        <ecNumber evidence="3">2.5.1.59</ecNumber>
    </recommendedName>
    <alternativeName>
        <fullName evidence="12">CAAX farnesyltransferase subunit alpha</fullName>
    </alternativeName>
    <alternativeName>
        <fullName evidence="11">FTase-alpha</fullName>
    </alternativeName>
    <alternativeName>
        <fullName evidence="10">Ras proteins prenyltransferase subunit alpha</fullName>
    </alternativeName>
    <alternativeName>
        <fullName evidence="13">Type I protein geranyl-geranyltransferase subunit alpha</fullName>
    </alternativeName>
</protein>
<evidence type="ECO:0000256" key="9">
    <source>
        <dbReference type="ARBA" id="ARBA00040965"/>
    </source>
</evidence>
<dbReference type="WBParaSite" id="HCON_00114500-00001">
    <property type="protein sequence ID" value="HCON_00114500-00001"/>
    <property type="gene ID" value="HCON_00114500"/>
</dbReference>
<keyword evidence="6" id="KW-0808">Transferase</keyword>
<dbReference type="EC" id="2.5.1.58" evidence="4"/>